<dbReference type="InterPro" id="IPR005829">
    <property type="entry name" value="Sugar_transporter_CS"/>
</dbReference>
<feature type="domain" description="Major facilitator superfamily (MFS) profile" evidence="8">
    <location>
        <begin position="19"/>
        <end position="397"/>
    </location>
</feature>
<gene>
    <name evidence="9" type="ORF">SAMN04490197_0963</name>
</gene>
<dbReference type="OrthoDB" id="9812221at2"/>
<dbReference type="InterPro" id="IPR011701">
    <property type="entry name" value="MFS"/>
</dbReference>
<dbReference type="InterPro" id="IPR036259">
    <property type="entry name" value="MFS_trans_sf"/>
</dbReference>
<dbReference type="RefSeq" id="WP_057722524.1">
    <property type="nucleotide sequence ID" value="NZ_JYLM01000002.1"/>
</dbReference>
<dbReference type="GO" id="GO:0012505">
    <property type="term" value="C:endomembrane system"/>
    <property type="evidence" value="ECO:0007669"/>
    <property type="project" value="UniProtKB-SubCell"/>
</dbReference>
<feature type="transmembrane region" description="Helical" evidence="7">
    <location>
        <begin position="279"/>
        <end position="299"/>
    </location>
</feature>
<feature type="transmembrane region" description="Helical" evidence="7">
    <location>
        <begin position="343"/>
        <end position="363"/>
    </location>
</feature>
<dbReference type="PROSITE" id="PS50850">
    <property type="entry name" value="MFS"/>
    <property type="match status" value="1"/>
</dbReference>
<feature type="transmembrane region" description="Helical" evidence="7">
    <location>
        <begin position="152"/>
        <end position="170"/>
    </location>
</feature>
<name>A0A1H2EBB2_9PSED</name>
<feature type="transmembrane region" description="Helical" evidence="7">
    <location>
        <begin position="375"/>
        <end position="394"/>
    </location>
</feature>
<comment type="subcellular location">
    <subcellularLocation>
        <location evidence="1">Endomembrane system</location>
        <topology evidence="1">Multi-pass membrane protein</topology>
    </subcellularLocation>
</comment>
<evidence type="ECO:0000256" key="4">
    <source>
        <dbReference type="ARBA" id="ARBA00022989"/>
    </source>
</evidence>
<dbReference type="PANTHER" id="PTHR23501:SF191">
    <property type="entry name" value="VACUOLAR BASIC AMINO ACID TRANSPORTER 4"/>
    <property type="match status" value="1"/>
</dbReference>
<evidence type="ECO:0000313" key="10">
    <source>
        <dbReference type="Proteomes" id="UP000183653"/>
    </source>
</evidence>
<accession>A0A1H2EBB2</accession>
<keyword evidence="5 7" id="KW-0472">Membrane</keyword>
<feature type="transmembrane region" description="Helical" evidence="7">
    <location>
        <begin position="213"/>
        <end position="235"/>
    </location>
</feature>
<reference evidence="9 10" key="1">
    <citation type="submission" date="2016-10" db="EMBL/GenBank/DDBJ databases">
        <authorList>
            <person name="Varghese N."/>
            <person name="Submissions S."/>
        </authorList>
    </citation>
    <scope>NUCLEOTIDE SEQUENCE [LARGE SCALE GENOMIC DNA]</scope>
    <source>
        <strain evidence="9 10">BS2775</strain>
    </source>
</reference>
<evidence type="ECO:0000313" key="9">
    <source>
        <dbReference type="EMBL" id="SDT92375.1"/>
    </source>
</evidence>
<feature type="transmembrane region" description="Helical" evidence="7">
    <location>
        <begin position="305"/>
        <end position="323"/>
    </location>
</feature>
<dbReference type="InterPro" id="IPR020846">
    <property type="entry name" value="MFS_dom"/>
</dbReference>
<dbReference type="Gene3D" id="1.20.1250.20">
    <property type="entry name" value="MFS general substrate transporter like domains"/>
    <property type="match status" value="1"/>
</dbReference>
<feature type="transmembrane region" description="Helical" evidence="7">
    <location>
        <begin position="88"/>
        <end position="106"/>
    </location>
</feature>
<dbReference type="Pfam" id="PF07690">
    <property type="entry name" value="MFS_1"/>
    <property type="match status" value="1"/>
</dbReference>
<dbReference type="Proteomes" id="UP000183653">
    <property type="component" value="Chromosome I"/>
</dbReference>
<protein>
    <recommendedName>
        <fullName evidence="6">MFS-type drug efflux transporter P55</fullName>
    </recommendedName>
</protein>
<evidence type="ECO:0000256" key="6">
    <source>
        <dbReference type="ARBA" id="ARBA00044273"/>
    </source>
</evidence>
<evidence type="ECO:0000259" key="8">
    <source>
        <dbReference type="PROSITE" id="PS50850"/>
    </source>
</evidence>
<evidence type="ECO:0000256" key="2">
    <source>
        <dbReference type="ARBA" id="ARBA00022448"/>
    </source>
</evidence>
<dbReference type="PROSITE" id="PS00216">
    <property type="entry name" value="SUGAR_TRANSPORT_1"/>
    <property type="match status" value="1"/>
</dbReference>
<dbReference type="CDD" id="cd17473">
    <property type="entry name" value="MFS_arabinose_efflux_permease_like"/>
    <property type="match status" value="1"/>
</dbReference>
<feature type="transmembrane region" description="Helical" evidence="7">
    <location>
        <begin position="176"/>
        <end position="192"/>
    </location>
</feature>
<dbReference type="GO" id="GO:0005886">
    <property type="term" value="C:plasma membrane"/>
    <property type="evidence" value="ECO:0007669"/>
    <property type="project" value="TreeGrafter"/>
</dbReference>
<dbReference type="SUPFAM" id="SSF103473">
    <property type="entry name" value="MFS general substrate transporter"/>
    <property type="match status" value="1"/>
</dbReference>
<keyword evidence="4 7" id="KW-1133">Transmembrane helix</keyword>
<evidence type="ECO:0000256" key="5">
    <source>
        <dbReference type="ARBA" id="ARBA00023136"/>
    </source>
</evidence>
<keyword evidence="3 7" id="KW-0812">Transmembrane</keyword>
<dbReference type="GO" id="GO:0022857">
    <property type="term" value="F:transmembrane transporter activity"/>
    <property type="evidence" value="ECO:0007669"/>
    <property type="project" value="InterPro"/>
</dbReference>
<organism evidence="9 10">
    <name type="scientific">Pseudomonas orientalis</name>
    <dbReference type="NCBI Taxonomy" id="76758"/>
    <lineage>
        <taxon>Bacteria</taxon>
        <taxon>Pseudomonadati</taxon>
        <taxon>Pseudomonadota</taxon>
        <taxon>Gammaproteobacteria</taxon>
        <taxon>Pseudomonadales</taxon>
        <taxon>Pseudomonadaceae</taxon>
        <taxon>Pseudomonas</taxon>
    </lineage>
</organism>
<feature type="transmembrane region" description="Helical" evidence="7">
    <location>
        <begin position="241"/>
        <end position="267"/>
    </location>
</feature>
<dbReference type="PANTHER" id="PTHR23501">
    <property type="entry name" value="MAJOR FACILITATOR SUPERFAMILY"/>
    <property type="match status" value="1"/>
</dbReference>
<feature type="transmembrane region" description="Helical" evidence="7">
    <location>
        <begin position="21"/>
        <end position="41"/>
    </location>
</feature>
<sequence>MNPLRADSVHPRQATGRREGLVLMLGSSLTIMGAAMVAPILPKLGATFGPLEPRAELLVPLAVTGPALAIALCAPLAGWLADRVGRKALLVIATLLYAVLGALPAVLDNLQSIVGVRLLFGCAEAAVMTCCATLIADYWHGEERMRYINRQVVTIGLVGSLLFVVGGALGEHSWRLPFLLYLLPLLLVPVMMKVLWEPETVRQPIDVPEEGRVAILPVVVGYLLILGGMVLSFVVPIQAPILLVGLGVTSSTMIGLSAGLSLLATLGGSLAWPLLRRRIGIAGCNALLLTLLGLGLWLLTRGQSYNAVLLAVLIHGLGAGLLVPNAMAPVMNALSARTHGRGLGGFTACLYFGQFASPLVVALLSAGSGDLRLSIQWLAFASVVSALAWVLAGLQARRKAATRTLGSTHS</sequence>
<evidence type="ECO:0000256" key="1">
    <source>
        <dbReference type="ARBA" id="ARBA00004127"/>
    </source>
</evidence>
<evidence type="ECO:0000256" key="3">
    <source>
        <dbReference type="ARBA" id="ARBA00022692"/>
    </source>
</evidence>
<dbReference type="EMBL" id="LT629782">
    <property type="protein sequence ID" value="SDT92375.1"/>
    <property type="molecule type" value="Genomic_DNA"/>
</dbReference>
<keyword evidence="2" id="KW-0813">Transport</keyword>
<proteinExistence type="predicted"/>
<dbReference type="AlphaFoldDB" id="A0A1H2EBB2"/>
<feature type="transmembrane region" description="Helical" evidence="7">
    <location>
        <begin position="61"/>
        <end position="81"/>
    </location>
</feature>
<keyword evidence="10" id="KW-1185">Reference proteome</keyword>
<evidence type="ECO:0000256" key="7">
    <source>
        <dbReference type="SAM" id="Phobius"/>
    </source>
</evidence>
<feature type="transmembrane region" description="Helical" evidence="7">
    <location>
        <begin position="118"/>
        <end position="140"/>
    </location>
</feature>